<keyword evidence="4" id="KW-1185">Reference proteome</keyword>
<evidence type="ECO:0000313" key="3">
    <source>
        <dbReference type="EMBL" id="EJD65414.1"/>
    </source>
</evidence>
<dbReference type="eggNOG" id="COG0789">
    <property type="taxonomic scope" value="Bacteria"/>
</dbReference>
<evidence type="ECO:0000313" key="4">
    <source>
        <dbReference type="Proteomes" id="UP000006415"/>
    </source>
</evidence>
<keyword evidence="1" id="KW-0175">Coiled coil</keyword>
<dbReference type="Proteomes" id="UP000006415">
    <property type="component" value="Unassembled WGS sequence"/>
</dbReference>
<dbReference type="HOGENOM" id="CLU_092079_0_0_11"/>
<protein>
    <recommendedName>
        <fullName evidence="2">HTH merR-type domain-containing protein</fullName>
    </recommendedName>
</protein>
<feature type="coiled-coil region" evidence="1">
    <location>
        <begin position="192"/>
        <end position="219"/>
    </location>
</feature>
<proteinExistence type="predicted"/>
<dbReference type="STRING" id="857290.HMPREF9156_00178"/>
<dbReference type="SMART" id="SM00422">
    <property type="entry name" value="HTH_MERR"/>
    <property type="match status" value="1"/>
</dbReference>
<dbReference type="SUPFAM" id="SSF46955">
    <property type="entry name" value="Putative DNA-binding domain"/>
    <property type="match status" value="1"/>
</dbReference>
<dbReference type="GO" id="GO:0003677">
    <property type="term" value="F:DNA binding"/>
    <property type="evidence" value="ECO:0007669"/>
    <property type="project" value="InterPro"/>
</dbReference>
<dbReference type="Gene3D" id="1.10.1660.10">
    <property type="match status" value="1"/>
</dbReference>
<dbReference type="InterPro" id="IPR009061">
    <property type="entry name" value="DNA-bd_dom_put_sf"/>
</dbReference>
<organism evidence="3 4">
    <name type="scientific">Scardovia wiggsiae F0424</name>
    <dbReference type="NCBI Taxonomy" id="857290"/>
    <lineage>
        <taxon>Bacteria</taxon>
        <taxon>Bacillati</taxon>
        <taxon>Actinomycetota</taxon>
        <taxon>Actinomycetes</taxon>
        <taxon>Bifidobacteriales</taxon>
        <taxon>Bifidobacteriaceae</taxon>
        <taxon>Scardovia</taxon>
    </lineage>
</organism>
<dbReference type="Pfam" id="PF13411">
    <property type="entry name" value="MerR_1"/>
    <property type="match status" value="1"/>
</dbReference>
<dbReference type="GO" id="GO:0006355">
    <property type="term" value="P:regulation of DNA-templated transcription"/>
    <property type="evidence" value="ECO:0007669"/>
    <property type="project" value="InterPro"/>
</dbReference>
<reference evidence="3 4" key="1">
    <citation type="submission" date="2012-01" db="EMBL/GenBank/DDBJ databases">
        <title>The Genome Sequence of Scardovia wiggsiae F0424.</title>
        <authorList>
            <consortium name="The Broad Institute Genome Sequencing Platform"/>
            <person name="Earl A."/>
            <person name="Ward D."/>
            <person name="Feldgarden M."/>
            <person name="Gevers D."/>
            <person name="Izard J."/>
            <person name="Ganesan A."/>
            <person name="Baranova O.V."/>
            <person name="Blanton J.M."/>
            <person name="Tanner A.C."/>
            <person name="Mathney J."/>
            <person name="Dewhirst F.E."/>
            <person name="Young S.K."/>
            <person name="Zeng Q."/>
            <person name="Gargeya S."/>
            <person name="Fitzgerald M."/>
            <person name="Haas B."/>
            <person name="Abouelleil A."/>
            <person name="Alvarado L."/>
            <person name="Arachchi H.M."/>
            <person name="Berlin A."/>
            <person name="Chapman S.B."/>
            <person name="Gearin G."/>
            <person name="Goldberg J."/>
            <person name="Griggs A."/>
            <person name="Gujja S."/>
            <person name="Hansen M."/>
            <person name="Heiman D."/>
            <person name="Howarth C."/>
            <person name="Larimer J."/>
            <person name="Lui A."/>
            <person name="MacDonald P.J.P."/>
            <person name="McCowen C."/>
            <person name="Montmayeur A."/>
            <person name="Murphy C."/>
            <person name="Neiman D."/>
            <person name="Pearson M."/>
            <person name="Priest M."/>
            <person name="Roberts A."/>
            <person name="Saif S."/>
            <person name="Shea T."/>
            <person name="Sisk P."/>
            <person name="Stolte C."/>
            <person name="Sykes S."/>
            <person name="Wortman J."/>
            <person name="Nusbaum C."/>
            <person name="Birren B."/>
        </authorList>
    </citation>
    <scope>NUCLEOTIDE SEQUENCE [LARGE SCALE GENOMIC DNA]</scope>
    <source>
        <strain evidence="3 4">F0424</strain>
    </source>
</reference>
<name>J0X0R3_9BIFI</name>
<comment type="caution">
    <text evidence="3">The sequence shown here is derived from an EMBL/GenBank/DDBJ whole genome shotgun (WGS) entry which is preliminary data.</text>
</comment>
<dbReference type="AlphaFoldDB" id="J0X0R3"/>
<evidence type="ECO:0000259" key="2">
    <source>
        <dbReference type="SMART" id="SM00422"/>
    </source>
</evidence>
<dbReference type="RefSeq" id="WP_007147246.1">
    <property type="nucleotide sequence ID" value="NZ_AKCI01000001.1"/>
</dbReference>
<dbReference type="EMBL" id="AGZS01000001">
    <property type="protein sequence ID" value="EJD65414.1"/>
    <property type="molecule type" value="Genomic_DNA"/>
</dbReference>
<evidence type="ECO:0000256" key="1">
    <source>
        <dbReference type="SAM" id="Coils"/>
    </source>
</evidence>
<sequence>MAEHNKPQLSLHIRLEDRKDLSGKDAVQGELFESADRQEDLKGYKGPVAAEVAGITYRQLDYWARKKIVEPSITPSHGSGSRRLYSFRDVVILSVSKRLLDAGVNLQNVNKAITFLMTYSLTDLEHMMIVCDGESVMQCTDNHQMLDVMSSGQAVFGVSVAAIWHKVENDLSAQDYVDMRNTGVRVHSQSVIDELAELRQRKRIEAQRAQREYQHAQGL</sequence>
<gene>
    <name evidence="3" type="ORF">HMPREF9156_00178</name>
</gene>
<dbReference type="InterPro" id="IPR000551">
    <property type="entry name" value="MerR-type_HTH_dom"/>
</dbReference>
<feature type="domain" description="HTH merR-type" evidence="2">
    <location>
        <begin position="44"/>
        <end position="116"/>
    </location>
</feature>
<accession>J0X0R3</accession>
<dbReference type="OrthoDB" id="7410529at2"/>